<protein>
    <submittedName>
        <fullName evidence="1">Uncharacterized protein</fullName>
    </submittedName>
</protein>
<evidence type="ECO:0000313" key="1">
    <source>
        <dbReference type="EMBL" id="PNW87952.1"/>
    </source>
</evidence>
<accession>A0A2K3E579</accession>
<dbReference type="Gramene" id="PNW87952">
    <property type="protein sequence ID" value="PNW87952"/>
    <property type="gene ID" value="CHLRE_01g008300v5"/>
</dbReference>
<dbReference type="GeneID" id="5725855"/>
<reference evidence="1 2" key="1">
    <citation type="journal article" date="2007" name="Science">
        <title>The Chlamydomonas genome reveals the evolution of key animal and plant functions.</title>
        <authorList>
            <person name="Merchant S.S."/>
            <person name="Prochnik S.E."/>
            <person name="Vallon O."/>
            <person name="Harris E.H."/>
            <person name="Karpowicz S.J."/>
            <person name="Witman G.B."/>
            <person name="Terry A."/>
            <person name="Salamov A."/>
            <person name="Fritz-Laylin L.K."/>
            <person name="Marechal-Drouard L."/>
            <person name="Marshall W.F."/>
            <person name="Qu L.H."/>
            <person name="Nelson D.R."/>
            <person name="Sanderfoot A.A."/>
            <person name="Spalding M.H."/>
            <person name="Kapitonov V.V."/>
            <person name="Ren Q."/>
            <person name="Ferris P."/>
            <person name="Lindquist E."/>
            <person name="Shapiro H."/>
            <person name="Lucas S.M."/>
            <person name="Grimwood J."/>
            <person name="Schmutz J."/>
            <person name="Cardol P."/>
            <person name="Cerutti H."/>
            <person name="Chanfreau G."/>
            <person name="Chen C.L."/>
            <person name="Cognat V."/>
            <person name="Croft M.T."/>
            <person name="Dent R."/>
            <person name="Dutcher S."/>
            <person name="Fernandez E."/>
            <person name="Fukuzawa H."/>
            <person name="Gonzalez-Ballester D."/>
            <person name="Gonzalez-Halphen D."/>
            <person name="Hallmann A."/>
            <person name="Hanikenne M."/>
            <person name="Hippler M."/>
            <person name="Inwood W."/>
            <person name="Jabbari K."/>
            <person name="Kalanon M."/>
            <person name="Kuras R."/>
            <person name="Lefebvre P.A."/>
            <person name="Lemaire S.D."/>
            <person name="Lobanov A.V."/>
            <person name="Lohr M."/>
            <person name="Manuell A."/>
            <person name="Meier I."/>
            <person name="Mets L."/>
            <person name="Mittag M."/>
            <person name="Mittelmeier T."/>
            <person name="Moroney J.V."/>
            <person name="Moseley J."/>
            <person name="Napoli C."/>
            <person name="Nedelcu A.M."/>
            <person name="Niyogi K."/>
            <person name="Novoselov S.V."/>
            <person name="Paulsen I.T."/>
            <person name="Pazour G."/>
            <person name="Purton S."/>
            <person name="Ral J.P."/>
            <person name="Riano-Pachon D.M."/>
            <person name="Riekhof W."/>
            <person name="Rymarquis L."/>
            <person name="Schroda M."/>
            <person name="Stern D."/>
            <person name="Umen J."/>
            <person name="Willows R."/>
            <person name="Wilson N."/>
            <person name="Zimmer S.L."/>
            <person name="Allmer J."/>
            <person name="Balk J."/>
            <person name="Bisova K."/>
            <person name="Chen C.J."/>
            <person name="Elias M."/>
            <person name="Gendler K."/>
            <person name="Hauser C."/>
            <person name="Lamb M.R."/>
            <person name="Ledford H."/>
            <person name="Long J.C."/>
            <person name="Minagawa J."/>
            <person name="Page M.D."/>
            <person name="Pan J."/>
            <person name="Pootakham W."/>
            <person name="Roje S."/>
            <person name="Rose A."/>
            <person name="Stahlberg E."/>
            <person name="Terauchi A.M."/>
            <person name="Yang P."/>
            <person name="Ball S."/>
            <person name="Bowler C."/>
            <person name="Dieckmann C.L."/>
            <person name="Gladyshev V.N."/>
            <person name="Green P."/>
            <person name="Jorgensen R."/>
            <person name="Mayfield S."/>
            <person name="Mueller-Roeber B."/>
            <person name="Rajamani S."/>
            <person name="Sayre R.T."/>
            <person name="Brokstein P."/>
            <person name="Dubchak I."/>
            <person name="Goodstein D."/>
            <person name="Hornick L."/>
            <person name="Huang Y.W."/>
            <person name="Jhaveri J."/>
            <person name="Luo Y."/>
            <person name="Martinez D."/>
            <person name="Ngau W.C."/>
            <person name="Otillar B."/>
            <person name="Poliakov A."/>
            <person name="Porter A."/>
            <person name="Szajkowski L."/>
            <person name="Werner G."/>
            <person name="Zhou K."/>
            <person name="Grigoriev I.V."/>
            <person name="Rokhsar D.S."/>
            <person name="Grossman A.R."/>
        </authorList>
    </citation>
    <scope>NUCLEOTIDE SEQUENCE [LARGE SCALE GENOMIC DNA]</scope>
    <source>
        <strain evidence="2">CC-503</strain>
        <strain evidence="1">CC-503 cw92 mt+</strain>
    </source>
</reference>
<organism evidence="1 2">
    <name type="scientific">Chlamydomonas reinhardtii</name>
    <name type="common">Chlamydomonas smithii</name>
    <dbReference type="NCBI Taxonomy" id="3055"/>
    <lineage>
        <taxon>Eukaryota</taxon>
        <taxon>Viridiplantae</taxon>
        <taxon>Chlorophyta</taxon>
        <taxon>core chlorophytes</taxon>
        <taxon>Chlorophyceae</taxon>
        <taxon>CS clade</taxon>
        <taxon>Chlamydomonadales</taxon>
        <taxon>Chlamydomonadaceae</taxon>
        <taxon>Chlamydomonas</taxon>
    </lineage>
</organism>
<dbReference type="Gramene" id="PNW87951">
    <property type="protein sequence ID" value="PNW87951"/>
    <property type="gene ID" value="CHLRE_01g008300v5"/>
</dbReference>
<dbReference type="RefSeq" id="XP_042928160.1">
    <property type="nucleotide sequence ID" value="XM_043058245.1"/>
</dbReference>
<dbReference type="Proteomes" id="UP000006906">
    <property type="component" value="Chromosome 1"/>
</dbReference>
<reference evidence="1" key="2">
    <citation type="submission" date="2017-07" db="EMBL/GenBank/DDBJ databases">
        <title>WGS assembly of Chlamydomonas reinhardtii.</title>
        <authorList>
            <consortium name="Chlamydomonas Annotation Team"/>
            <consortium name="JGI Annotation Team"/>
            <person name="Merchant S.S."/>
            <person name="Prochnik S.E."/>
            <person name="Vallon O."/>
            <person name="Harris E.H."/>
            <person name="Karpowicz S.J."/>
            <person name="Witman G.B."/>
            <person name="Terry A."/>
            <person name="Salamov A."/>
            <person name="Fritz-Laylin L.K."/>
            <person name="Marechal-Drouard L."/>
            <person name="Marshall W.F."/>
            <person name="Qu L.H."/>
            <person name="Nelson D.R."/>
            <person name="Sanderfoot A.A."/>
            <person name="Spalding M.H."/>
            <person name="Kapitonov V.V."/>
            <person name="Ren Q."/>
            <person name="Ferris P."/>
            <person name="Lindquist E."/>
            <person name="Shapiro H."/>
            <person name="Lucas S.M."/>
            <person name="Grimwood J."/>
            <person name="Schmutz J."/>
            <person name="Grigoriev I.V."/>
            <person name="Rokhsar D.S."/>
        </authorList>
    </citation>
    <scope>NUCLEOTIDE SEQUENCE</scope>
    <source>
        <strain evidence="1">CC-503 cw92 mt+</strain>
    </source>
</reference>
<dbReference type="OrthoDB" id="10680101at2759"/>
<gene>
    <name evidence="1" type="ORF">CHLRE_01g008300v5</name>
</gene>
<sequence>MQQQHLPKVGSLEGWLSAAAAACSSSSQPQQGAASRCTSPFAHHHQSEADAFAPPALLPPPPRCACLEARLGHPAPTARPHATADLVCTIRNPCGRCGSGTSSTTAPLCCATATDATSSSSSSSACAIDVNHEGTMRRGRPRLYHATASSLPLPVTGGGLSLESLCSALSSPASQIAMAAAGGSSTHELHPGPQQPQPHHQYSFIHSASADCCDTNSTSLLAAAAAAAPSCLSAVHTSCNSSTSAAAVANSSDSSSSSSRLVSLRRQMEQLLLLPLPDYEEEEEDDGCCAVSYPCSAAVRQQQLAAPLCIAKAAGCGAVAAAALPAARCSGRAPSATGRRGLSEGTVRGGEPRNQWVWVAAAPPAVVAAIGC</sequence>
<name>A0A2K3E579_CHLRE</name>
<dbReference type="AlphaFoldDB" id="A0A2K3E579"/>
<keyword evidence="2" id="KW-1185">Reference proteome</keyword>
<dbReference type="RefSeq" id="XP_042928159.1">
    <property type="nucleotide sequence ID" value="XM_043058246.1"/>
</dbReference>
<dbReference type="EMBL" id="CM008962">
    <property type="protein sequence ID" value="PNW87951.1"/>
    <property type="molecule type" value="Genomic_DNA"/>
</dbReference>
<dbReference type="KEGG" id="cre:CHLRE_01g008300v5"/>
<dbReference type="EMBL" id="CM008962">
    <property type="protein sequence ID" value="PNW87952.1"/>
    <property type="molecule type" value="Genomic_DNA"/>
</dbReference>
<proteinExistence type="predicted"/>
<evidence type="ECO:0000313" key="2">
    <source>
        <dbReference type="Proteomes" id="UP000006906"/>
    </source>
</evidence>